<evidence type="ECO:0000313" key="1">
    <source>
        <dbReference type="EMBL" id="EHH64675.1"/>
    </source>
</evidence>
<dbReference type="VEuPathDB" id="HostDB:ENSMFAG00000016830"/>
<accession>A0A2K5UGQ4</accession>
<dbReference type="AlphaFoldDB" id="A0A2K5UGQ4"/>
<sequence length="57" mass="6301">MVLSESPKAFGFNSLMAGTSASLGQPSRIFITANQNLQFFKLIVGRRERITPDCLIK</sequence>
<reference evidence="1" key="1">
    <citation type="journal article" date="2011" name="Nat. Biotechnol.">
        <title>Genome sequencing and comparison of two nonhuman primate animal models, the cynomolgus and Chinese rhesus macaques.</title>
        <authorList>
            <person name="Yan G."/>
            <person name="Zhang G."/>
            <person name="Fang X."/>
            <person name="Zhang Y."/>
            <person name="Li C."/>
            <person name="Ling F."/>
            <person name="Cooper D.N."/>
            <person name="Li Q."/>
            <person name="Li Y."/>
            <person name="van Gool A.J."/>
            <person name="Du H."/>
            <person name="Chen J."/>
            <person name="Chen R."/>
            <person name="Zhang P."/>
            <person name="Huang Z."/>
            <person name="Thompson J.R."/>
            <person name="Meng Y."/>
            <person name="Bai Y."/>
            <person name="Wang J."/>
            <person name="Zhuo M."/>
            <person name="Wang T."/>
            <person name="Huang Y."/>
            <person name="Wei L."/>
            <person name="Li J."/>
            <person name="Wang Z."/>
            <person name="Hu H."/>
            <person name="Yang P."/>
            <person name="Le L."/>
            <person name="Stenson P.D."/>
            <person name="Li B."/>
            <person name="Liu X."/>
            <person name="Ball E.V."/>
            <person name="An N."/>
            <person name="Huang Q."/>
            <person name="Zhang Y."/>
            <person name="Fan W."/>
            <person name="Zhang X."/>
            <person name="Li Y."/>
            <person name="Wang W."/>
            <person name="Katze M.G."/>
            <person name="Su B."/>
            <person name="Nielsen R."/>
            <person name="Yang H."/>
            <person name="Wang J."/>
            <person name="Wang X."/>
            <person name="Wang J."/>
        </authorList>
    </citation>
    <scope>NUCLEOTIDE SEQUENCE [LARGE SCALE GENOMIC DNA]</scope>
    <source>
        <strain evidence="1">CE-4</strain>
    </source>
</reference>
<dbReference type="Proteomes" id="UP000009130">
    <property type="component" value="Chromosome 9"/>
</dbReference>
<gene>
    <name evidence="1" type="ORF">EGM_17960</name>
</gene>
<proteinExistence type="predicted"/>
<protein>
    <submittedName>
        <fullName evidence="1">Uncharacterized protein</fullName>
    </submittedName>
</protein>
<organism>
    <name type="scientific">Macaca fascicularis</name>
    <name type="common">Crab-eating macaque</name>
    <name type="synonym">Cynomolgus monkey</name>
    <dbReference type="NCBI Taxonomy" id="9541"/>
    <lineage>
        <taxon>Eukaryota</taxon>
        <taxon>Metazoa</taxon>
        <taxon>Chordata</taxon>
        <taxon>Craniata</taxon>
        <taxon>Vertebrata</taxon>
        <taxon>Euteleostomi</taxon>
        <taxon>Mammalia</taxon>
        <taxon>Eutheria</taxon>
        <taxon>Euarchontoglires</taxon>
        <taxon>Primates</taxon>
        <taxon>Haplorrhini</taxon>
        <taxon>Catarrhini</taxon>
        <taxon>Cercopithecidae</taxon>
        <taxon>Cercopithecinae</taxon>
        <taxon>Macaca</taxon>
    </lineage>
</organism>
<dbReference type="EMBL" id="CM001284">
    <property type="protein sequence ID" value="EHH64675.1"/>
    <property type="molecule type" value="Genomic_DNA"/>
</dbReference>
<name>A0A2K5UGQ4_MACFA</name>